<organism evidence="3 4">
    <name type="scientific">Aphanomyces stellatus</name>
    <dbReference type="NCBI Taxonomy" id="120398"/>
    <lineage>
        <taxon>Eukaryota</taxon>
        <taxon>Sar</taxon>
        <taxon>Stramenopiles</taxon>
        <taxon>Oomycota</taxon>
        <taxon>Saprolegniomycetes</taxon>
        <taxon>Saprolegniales</taxon>
        <taxon>Verrucalvaceae</taxon>
        <taxon>Aphanomyces</taxon>
    </lineage>
</organism>
<keyword evidence="1" id="KW-1133">Transmembrane helix</keyword>
<feature type="transmembrane region" description="Helical" evidence="1">
    <location>
        <begin position="98"/>
        <end position="116"/>
    </location>
</feature>
<evidence type="ECO:0000313" key="3">
    <source>
        <dbReference type="EMBL" id="VFT85964.1"/>
    </source>
</evidence>
<gene>
    <name evidence="3" type="primary">Aste57867_9080</name>
    <name evidence="2" type="ORF">As57867_009044</name>
    <name evidence="3" type="ORF">ASTE57867_9080</name>
</gene>
<protein>
    <submittedName>
        <fullName evidence="3">Aste57867_9080 protein</fullName>
    </submittedName>
</protein>
<feature type="transmembrane region" description="Helical" evidence="1">
    <location>
        <begin position="145"/>
        <end position="165"/>
    </location>
</feature>
<evidence type="ECO:0000313" key="4">
    <source>
        <dbReference type="Proteomes" id="UP000332933"/>
    </source>
</evidence>
<evidence type="ECO:0000256" key="1">
    <source>
        <dbReference type="SAM" id="Phobius"/>
    </source>
</evidence>
<keyword evidence="4" id="KW-1185">Reference proteome</keyword>
<dbReference type="Pfam" id="PF04749">
    <property type="entry name" value="PLAC8"/>
    <property type="match status" value="1"/>
</dbReference>
<reference evidence="3 4" key="1">
    <citation type="submission" date="2019-03" db="EMBL/GenBank/DDBJ databases">
        <authorList>
            <person name="Gaulin E."/>
            <person name="Dumas B."/>
        </authorList>
    </citation>
    <scope>NUCLEOTIDE SEQUENCE [LARGE SCALE GENOMIC DNA]</scope>
    <source>
        <strain evidence="3">CBS 568.67</strain>
    </source>
</reference>
<evidence type="ECO:0000313" key="2">
    <source>
        <dbReference type="EMBL" id="KAF0700375.1"/>
    </source>
</evidence>
<dbReference type="OrthoDB" id="1045822at2759"/>
<dbReference type="AlphaFoldDB" id="A0A485KLW3"/>
<accession>A0A485KLW3</accession>
<name>A0A485KLW3_9STRA</name>
<dbReference type="InterPro" id="IPR006461">
    <property type="entry name" value="PLAC_motif_containing"/>
</dbReference>
<reference evidence="2" key="2">
    <citation type="submission" date="2019-06" db="EMBL/GenBank/DDBJ databases">
        <title>Genomics analysis of Aphanomyces spp. identifies a new class of oomycete effector associated with host adaptation.</title>
        <authorList>
            <person name="Gaulin E."/>
        </authorList>
    </citation>
    <scope>NUCLEOTIDE SEQUENCE</scope>
    <source>
        <strain evidence="2">CBS 578.67</strain>
    </source>
</reference>
<dbReference type="PANTHER" id="PTHR15907">
    <property type="entry name" value="DUF614 FAMILY PROTEIN-RELATED"/>
    <property type="match status" value="1"/>
</dbReference>
<dbReference type="NCBIfam" id="TIGR01571">
    <property type="entry name" value="A_thal_Cys_rich"/>
    <property type="match status" value="1"/>
</dbReference>
<dbReference type="Proteomes" id="UP000332933">
    <property type="component" value="Unassembled WGS sequence"/>
</dbReference>
<keyword evidence="1" id="KW-0472">Membrane</keyword>
<dbReference type="EMBL" id="CAADRA010005147">
    <property type="protein sequence ID" value="VFT85964.1"/>
    <property type="molecule type" value="Genomic_DNA"/>
</dbReference>
<keyword evidence="1" id="KW-0812">Transmembrane</keyword>
<proteinExistence type="predicted"/>
<dbReference type="EMBL" id="VJMH01005126">
    <property type="protein sequence ID" value="KAF0700375.1"/>
    <property type="molecule type" value="Genomic_DNA"/>
</dbReference>
<sequence length="227" mass="25419">MSAPQYVAVNQQPTYQQASYQQASYQQQQQQPMYQQPPVVYAIPPAQVIGVPAVNYHMHHAEWRADLCDCCDSFVNMLMSWFCPCVVLAQISSRLGHAFGGYCCVLLGMLILYSVHNSFVTLADDDWALISNMRNVPPSLLMEAFHYQLMAAFCTLLTVIFVAMVRSRVRRAFRIPGSECEDFCLALCCQCCTIAQLSTQVGVYEAGECSCGPRDTLPAYYVTVPLH</sequence>